<accession>A0A8D8Y7Z2</accession>
<reference evidence="1" key="1">
    <citation type="submission" date="2021-05" db="EMBL/GenBank/DDBJ databases">
        <authorList>
            <person name="Alioto T."/>
            <person name="Alioto T."/>
            <person name="Gomez Garrido J."/>
        </authorList>
    </citation>
    <scope>NUCLEOTIDE SEQUENCE</scope>
</reference>
<proteinExistence type="predicted"/>
<protein>
    <submittedName>
        <fullName evidence="1">Uncharacterized protein</fullName>
    </submittedName>
</protein>
<name>A0A8D8Y7Z2_9HEMI</name>
<evidence type="ECO:0000313" key="1">
    <source>
        <dbReference type="EMBL" id="CAG6724123.1"/>
    </source>
</evidence>
<dbReference type="EMBL" id="HBUF01367035">
    <property type="protein sequence ID" value="CAG6724121.1"/>
    <property type="molecule type" value="Transcribed_RNA"/>
</dbReference>
<dbReference type="EMBL" id="HBUF01367036">
    <property type="protein sequence ID" value="CAG6724123.1"/>
    <property type="molecule type" value="Transcribed_RNA"/>
</dbReference>
<dbReference type="AlphaFoldDB" id="A0A8D8Y7Z2"/>
<organism evidence="1">
    <name type="scientific">Cacopsylla melanoneura</name>
    <dbReference type="NCBI Taxonomy" id="428564"/>
    <lineage>
        <taxon>Eukaryota</taxon>
        <taxon>Metazoa</taxon>
        <taxon>Ecdysozoa</taxon>
        <taxon>Arthropoda</taxon>
        <taxon>Hexapoda</taxon>
        <taxon>Insecta</taxon>
        <taxon>Pterygota</taxon>
        <taxon>Neoptera</taxon>
        <taxon>Paraneoptera</taxon>
        <taxon>Hemiptera</taxon>
        <taxon>Sternorrhyncha</taxon>
        <taxon>Psylloidea</taxon>
        <taxon>Psyllidae</taxon>
        <taxon>Psyllinae</taxon>
        <taxon>Cacopsylla</taxon>
    </lineage>
</organism>
<sequence>MGSSLVNTQQWIGPIRSKTWDSCKKSETSISKSGHWKCCAFHLILIIQPHQSCGHLGFHTRRLNDTMLRSNDTMLRSNDTMLRSNDTMLRSNETMLKSNETMLRSNDTMLKSNETMLRSNETMLR</sequence>